<dbReference type="EMBL" id="BKCJ010007489">
    <property type="protein sequence ID" value="GEU77512.1"/>
    <property type="molecule type" value="Genomic_DNA"/>
</dbReference>
<keyword evidence="1" id="KW-0695">RNA-directed DNA polymerase</keyword>
<organism evidence="1">
    <name type="scientific">Tanacetum cinerariifolium</name>
    <name type="common">Dalmatian daisy</name>
    <name type="synonym">Chrysanthemum cinerariifolium</name>
    <dbReference type="NCBI Taxonomy" id="118510"/>
    <lineage>
        <taxon>Eukaryota</taxon>
        <taxon>Viridiplantae</taxon>
        <taxon>Streptophyta</taxon>
        <taxon>Embryophyta</taxon>
        <taxon>Tracheophyta</taxon>
        <taxon>Spermatophyta</taxon>
        <taxon>Magnoliopsida</taxon>
        <taxon>eudicotyledons</taxon>
        <taxon>Gunneridae</taxon>
        <taxon>Pentapetalae</taxon>
        <taxon>asterids</taxon>
        <taxon>campanulids</taxon>
        <taxon>Asterales</taxon>
        <taxon>Asteraceae</taxon>
        <taxon>Asteroideae</taxon>
        <taxon>Anthemideae</taxon>
        <taxon>Anthemidinae</taxon>
        <taxon>Tanacetum</taxon>
    </lineage>
</organism>
<dbReference type="AlphaFoldDB" id="A0A6L2MXJ6"/>
<accession>A0A6L2MXJ6</accession>
<proteinExistence type="predicted"/>
<keyword evidence="1" id="KW-0548">Nucleotidyltransferase</keyword>
<comment type="caution">
    <text evidence="1">The sequence shown here is derived from an EMBL/GenBank/DDBJ whole genome shotgun (WGS) entry which is preliminary data.</text>
</comment>
<gene>
    <name evidence="1" type="ORF">Tci_049490</name>
</gene>
<sequence length="303" mass="34329">MTKDILASLAFLPFHDDPYMKVMQAYDVTNNELPIPPQAPIAPPIILSPSLMLSPSLLEISSVLRRFYHLKNKPVADHPPLLLPYLKTSTLEMIIEDIQAVIKKLFADSVVVALETQAATMAYTEHTNRNTEPKETPVARKGNYKEFVSCQPFYFNGTEGAVGLIHWFERIEWVFSRSNYAKENKVTFSNGTLTDDALSCLTVKGNDLKTYVRRFQELAVLCPSMVLNTEKLMTLHCQVSYLQQGGSSDQELQKHRASHQKQSPTSVSNLSCLWRERALQLSVLKGKQQCPRKNILSKEKERS</sequence>
<keyword evidence="1" id="KW-0808">Transferase</keyword>
<evidence type="ECO:0000313" key="1">
    <source>
        <dbReference type="EMBL" id="GEU77512.1"/>
    </source>
</evidence>
<dbReference type="GO" id="GO:0003964">
    <property type="term" value="F:RNA-directed DNA polymerase activity"/>
    <property type="evidence" value="ECO:0007669"/>
    <property type="project" value="UniProtKB-KW"/>
</dbReference>
<name>A0A6L2MXJ6_TANCI</name>
<protein>
    <submittedName>
        <fullName evidence="1">Reverse transcriptase domain-containing protein</fullName>
    </submittedName>
</protein>
<reference evidence="1" key="1">
    <citation type="journal article" date="2019" name="Sci. Rep.">
        <title>Draft genome of Tanacetum cinerariifolium, the natural source of mosquito coil.</title>
        <authorList>
            <person name="Yamashiro T."/>
            <person name="Shiraishi A."/>
            <person name="Satake H."/>
            <person name="Nakayama K."/>
        </authorList>
    </citation>
    <scope>NUCLEOTIDE SEQUENCE</scope>
</reference>